<comment type="function">
    <text evidence="10">Catalyzes the first step in hexosamine metabolism, converting fructose-6P into glucosamine-6P using glutamine as a nitrogen source.</text>
</comment>
<feature type="domain" description="Glutamine amidotransferase type-2" evidence="11">
    <location>
        <begin position="2"/>
        <end position="221"/>
    </location>
</feature>
<dbReference type="GO" id="GO:0097367">
    <property type="term" value="F:carbohydrate derivative binding"/>
    <property type="evidence" value="ECO:0007669"/>
    <property type="project" value="InterPro"/>
</dbReference>
<evidence type="ECO:0000256" key="2">
    <source>
        <dbReference type="ARBA" id="ARBA00004496"/>
    </source>
</evidence>
<dbReference type="FunFam" id="3.60.20.10:FF:000006">
    <property type="entry name" value="Glutamine--fructose-6-phosphate aminotransferase [isomerizing]"/>
    <property type="match status" value="1"/>
</dbReference>
<evidence type="ECO:0000256" key="10">
    <source>
        <dbReference type="HAMAP-Rule" id="MF_00164"/>
    </source>
</evidence>
<comment type="subunit">
    <text evidence="10">Homodimer.</text>
</comment>
<comment type="caution">
    <text evidence="13">The sequence shown here is derived from an EMBL/GenBank/DDBJ whole genome shotgun (WGS) entry which is preliminary data.</text>
</comment>
<dbReference type="Gene3D" id="3.60.20.10">
    <property type="entry name" value="Glutamine Phosphoribosylpyrophosphate, subunit 1, domain 1"/>
    <property type="match status" value="1"/>
</dbReference>
<feature type="initiator methionine" description="Removed" evidence="10">
    <location>
        <position position="1"/>
    </location>
</feature>
<dbReference type="PANTHER" id="PTHR10937">
    <property type="entry name" value="GLUCOSAMINE--FRUCTOSE-6-PHOSPHATE AMINOTRANSFERASE, ISOMERIZING"/>
    <property type="match status" value="1"/>
</dbReference>
<name>A0A1S8KLZ2_9LACT</name>
<evidence type="ECO:0000256" key="7">
    <source>
        <dbReference type="ARBA" id="ARBA00022679"/>
    </source>
</evidence>
<dbReference type="SUPFAM" id="SSF53697">
    <property type="entry name" value="SIS domain"/>
    <property type="match status" value="1"/>
</dbReference>
<evidence type="ECO:0000256" key="9">
    <source>
        <dbReference type="ARBA" id="ARBA00022962"/>
    </source>
</evidence>
<dbReference type="InterPro" id="IPR005855">
    <property type="entry name" value="GFAT"/>
</dbReference>
<dbReference type="HAMAP" id="MF_00164">
    <property type="entry name" value="GlmS"/>
    <property type="match status" value="1"/>
</dbReference>
<dbReference type="GO" id="GO:0006002">
    <property type="term" value="P:fructose 6-phosphate metabolic process"/>
    <property type="evidence" value="ECO:0007669"/>
    <property type="project" value="TreeGrafter"/>
</dbReference>
<comment type="subcellular location">
    <subcellularLocation>
        <location evidence="2 10">Cytoplasm</location>
    </subcellularLocation>
</comment>
<evidence type="ECO:0000259" key="11">
    <source>
        <dbReference type="PROSITE" id="PS51278"/>
    </source>
</evidence>
<dbReference type="AlphaFoldDB" id="A0A1S8KLZ2"/>
<dbReference type="Pfam" id="PF13522">
    <property type="entry name" value="GATase_6"/>
    <property type="match status" value="1"/>
</dbReference>
<feature type="active site" description="Nucleophile; for GATase activity" evidence="10">
    <location>
        <position position="2"/>
    </location>
</feature>
<dbReference type="PANTHER" id="PTHR10937:SF0">
    <property type="entry name" value="GLUTAMINE--FRUCTOSE-6-PHOSPHATE TRANSAMINASE (ISOMERIZING)"/>
    <property type="match status" value="1"/>
</dbReference>
<dbReference type="GO" id="GO:0004360">
    <property type="term" value="F:glutamine-fructose-6-phosphate transaminase (isomerizing) activity"/>
    <property type="evidence" value="ECO:0007669"/>
    <property type="project" value="UniProtKB-UniRule"/>
</dbReference>
<evidence type="ECO:0000313" key="14">
    <source>
        <dbReference type="Proteomes" id="UP000190409"/>
    </source>
</evidence>
<dbReference type="InterPro" id="IPR046348">
    <property type="entry name" value="SIS_dom_sf"/>
</dbReference>
<dbReference type="Gene3D" id="3.40.50.10490">
    <property type="entry name" value="Glucose-6-phosphate isomerase like protein, domain 1"/>
    <property type="match status" value="2"/>
</dbReference>
<dbReference type="InterPro" id="IPR047084">
    <property type="entry name" value="GFAT_N"/>
</dbReference>
<dbReference type="NCBIfam" id="NF001484">
    <property type="entry name" value="PRK00331.1"/>
    <property type="match status" value="1"/>
</dbReference>
<keyword evidence="9" id="KW-0315">Glutamine amidotransferase</keyword>
<comment type="catalytic activity">
    <reaction evidence="1 10">
        <text>D-fructose 6-phosphate + L-glutamine = D-glucosamine 6-phosphate + L-glutamate</text>
        <dbReference type="Rhea" id="RHEA:13237"/>
        <dbReference type="ChEBI" id="CHEBI:29985"/>
        <dbReference type="ChEBI" id="CHEBI:58359"/>
        <dbReference type="ChEBI" id="CHEBI:58725"/>
        <dbReference type="ChEBI" id="CHEBI:61527"/>
        <dbReference type="EC" id="2.6.1.16"/>
    </reaction>
</comment>
<feature type="domain" description="SIS" evidence="12">
    <location>
        <begin position="452"/>
        <end position="594"/>
    </location>
</feature>
<dbReference type="GO" id="GO:0005829">
    <property type="term" value="C:cytosol"/>
    <property type="evidence" value="ECO:0007669"/>
    <property type="project" value="TreeGrafter"/>
</dbReference>
<evidence type="ECO:0000256" key="3">
    <source>
        <dbReference type="ARBA" id="ARBA00012916"/>
    </source>
</evidence>
<dbReference type="SUPFAM" id="SSF56235">
    <property type="entry name" value="N-terminal nucleophile aminohydrolases (Ntn hydrolases)"/>
    <property type="match status" value="1"/>
</dbReference>
<dbReference type="Proteomes" id="UP000190409">
    <property type="component" value="Unassembled WGS sequence"/>
</dbReference>
<dbReference type="NCBIfam" id="TIGR01135">
    <property type="entry name" value="glmS"/>
    <property type="match status" value="1"/>
</dbReference>
<dbReference type="GO" id="GO:0005975">
    <property type="term" value="P:carbohydrate metabolic process"/>
    <property type="evidence" value="ECO:0007669"/>
    <property type="project" value="UniProtKB-UniRule"/>
</dbReference>
<gene>
    <name evidence="10" type="primary">glmS</name>
    <name evidence="13" type="ORF">BWX42_01620</name>
</gene>
<sequence>MCGIVGYIGPRTAQDILLNGLETLEYRGYDSAGIFAMNQAGDGELAKVKGRIADLRSHVDAEAMTDKTMGIGHTRWATHGSPTAENAHPHQSTSERFTLVHNGVIDNFNQLKTTYLDQVTFQSETDTEVIVQLIAYFAEEKGLATAEAFKETLKCLEGSYAVALIDREQPDTLFAAKHKSPLLLGVGADFNVISSDAIAMIKETSEFIELKDGELAELTREAIRIETLDGEAIQRDSFTADIDFSDLGKGTYAHYMLKEINEQPAVIRNLLSHYIAEDGSFKIDKQLLMQLQVSDRIYIIAAGTSYHAGLVGKHLFEKIAGIPTEVHVASEFAYNPPLLANKPFFIYISQSGETADSRQVLVQSTEQGYPSLTITNVKGSTLSREADNTLLLQAGPEIAVASTKAYTAQIGLLSILAAAYRNYIGQEQIIDIQGELSLVATAMETVINDHDVFKAIAQASLAPHPRAFFIGRGLDYHVVLEAALKLKEISYIQTEGWASGELKHGTIALIEDDVPVISIITDQRTALLARSNAHEVLSRGATSLIIAMDGLDETEDTYVLPHVHETLTPLVSVIVSQLLAYYTALELGNDIDKPRNLAKSVTVE</sequence>
<evidence type="ECO:0000256" key="1">
    <source>
        <dbReference type="ARBA" id="ARBA00001031"/>
    </source>
</evidence>
<evidence type="ECO:0000313" key="13">
    <source>
        <dbReference type="EMBL" id="OOL80653.1"/>
    </source>
</evidence>
<keyword evidence="8" id="KW-0677">Repeat</keyword>
<dbReference type="EC" id="2.6.1.16" evidence="3 10"/>
<protein>
    <recommendedName>
        <fullName evidence="4 10">Glutamine--fructose-6-phosphate aminotransferase [isomerizing]</fullName>
        <ecNumber evidence="3 10">2.6.1.16</ecNumber>
    </recommendedName>
    <alternativeName>
        <fullName evidence="10">D-fructose-6-phosphate amidotransferase</fullName>
    </alternativeName>
    <alternativeName>
        <fullName evidence="10">GFAT</fullName>
    </alternativeName>
    <alternativeName>
        <fullName evidence="10">Glucosamine-6-phosphate synthase</fullName>
    </alternativeName>
    <alternativeName>
        <fullName evidence="10">Hexosephosphate aminotransferase</fullName>
    </alternativeName>
    <alternativeName>
        <fullName evidence="10">L-glutamine--D-fructose-6-phosphate amidotransferase</fullName>
    </alternativeName>
</protein>
<dbReference type="GO" id="GO:0006487">
    <property type="term" value="P:protein N-linked glycosylation"/>
    <property type="evidence" value="ECO:0007669"/>
    <property type="project" value="TreeGrafter"/>
</dbReference>
<dbReference type="InterPro" id="IPR035490">
    <property type="entry name" value="GlmS/FrlB_SIS"/>
</dbReference>
<keyword evidence="7 10" id="KW-0808">Transferase</keyword>
<dbReference type="FunFam" id="3.40.50.10490:FF:000001">
    <property type="entry name" value="Glutamine--fructose-6-phosphate aminotransferase [isomerizing]"/>
    <property type="match status" value="1"/>
</dbReference>
<dbReference type="InterPro" id="IPR001347">
    <property type="entry name" value="SIS_dom"/>
</dbReference>
<evidence type="ECO:0000256" key="8">
    <source>
        <dbReference type="ARBA" id="ARBA00022737"/>
    </source>
</evidence>
<feature type="domain" description="SIS" evidence="12">
    <location>
        <begin position="287"/>
        <end position="426"/>
    </location>
</feature>
<evidence type="ECO:0000256" key="4">
    <source>
        <dbReference type="ARBA" id="ARBA00016090"/>
    </source>
</evidence>
<keyword evidence="5 10" id="KW-0963">Cytoplasm</keyword>
<evidence type="ECO:0000256" key="5">
    <source>
        <dbReference type="ARBA" id="ARBA00022490"/>
    </source>
</evidence>
<evidence type="ECO:0000256" key="6">
    <source>
        <dbReference type="ARBA" id="ARBA00022576"/>
    </source>
</evidence>
<dbReference type="InterPro" id="IPR017932">
    <property type="entry name" value="GATase_2_dom"/>
</dbReference>
<dbReference type="GO" id="GO:0006047">
    <property type="term" value="P:UDP-N-acetylglucosamine metabolic process"/>
    <property type="evidence" value="ECO:0007669"/>
    <property type="project" value="TreeGrafter"/>
</dbReference>
<dbReference type="Pfam" id="PF01380">
    <property type="entry name" value="SIS"/>
    <property type="match status" value="2"/>
</dbReference>
<dbReference type="PROSITE" id="PS51464">
    <property type="entry name" value="SIS"/>
    <property type="match status" value="2"/>
</dbReference>
<evidence type="ECO:0000259" key="12">
    <source>
        <dbReference type="PROSITE" id="PS51464"/>
    </source>
</evidence>
<accession>A0A1S8KLZ2</accession>
<dbReference type="PROSITE" id="PS51278">
    <property type="entry name" value="GATASE_TYPE_2"/>
    <property type="match status" value="1"/>
</dbReference>
<keyword evidence="6 10" id="KW-0032">Aminotransferase</keyword>
<proteinExistence type="inferred from homology"/>
<dbReference type="EMBL" id="MUYF01000003">
    <property type="protein sequence ID" value="OOL80653.1"/>
    <property type="molecule type" value="Genomic_DNA"/>
</dbReference>
<dbReference type="InterPro" id="IPR029055">
    <property type="entry name" value="Ntn_hydrolases_N"/>
</dbReference>
<dbReference type="CDD" id="cd05009">
    <property type="entry name" value="SIS_GlmS_GlmD_2"/>
    <property type="match status" value="1"/>
</dbReference>
<organism evidence="13 14">
    <name type="scientific">Dolosigranulum pigrum</name>
    <dbReference type="NCBI Taxonomy" id="29394"/>
    <lineage>
        <taxon>Bacteria</taxon>
        <taxon>Bacillati</taxon>
        <taxon>Bacillota</taxon>
        <taxon>Bacilli</taxon>
        <taxon>Lactobacillales</taxon>
        <taxon>Carnobacteriaceae</taxon>
        <taxon>Dolosigranulum</taxon>
    </lineage>
</organism>
<feature type="active site" description="For Fru-6P isomerization activity" evidence="10">
    <location>
        <position position="599"/>
    </location>
</feature>
<dbReference type="InterPro" id="IPR035466">
    <property type="entry name" value="GlmS/AgaS_SIS"/>
</dbReference>
<reference evidence="13 14" key="1">
    <citation type="submission" date="2017-01" db="EMBL/GenBank/DDBJ databases">
        <title>Complete Genome Sequence of Dolosigranulum pigrum isolated from a Patient with interstitial lung disease.</title>
        <authorList>
            <person name="Mukhopadhyay R."/>
            <person name="Joaquin J."/>
            <person name="Hogue R."/>
            <person name="Fitzgerald S."/>
            <person name="Jospin G."/>
            <person name="Eisen J.A."/>
            <person name="Chaturvedi V."/>
        </authorList>
    </citation>
    <scope>NUCLEOTIDE SEQUENCE [LARGE SCALE GENOMIC DNA]</scope>
    <source>
        <strain evidence="13 14">15S00348</strain>
    </source>
</reference>
<dbReference type="CDD" id="cd05008">
    <property type="entry name" value="SIS_GlmS_GlmD_1"/>
    <property type="match status" value="1"/>
</dbReference>
<dbReference type="CDD" id="cd00714">
    <property type="entry name" value="GFAT"/>
    <property type="match status" value="1"/>
</dbReference>